<dbReference type="Proteomes" id="UP000708208">
    <property type="component" value="Unassembled WGS sequence"/>
</dbReference>
<evidence type="ECO:0000313" key="2">
    <source>
        <dbReference type="Proteomes" id="UP000708208"/>
    </source>
</evidence>
<dbReference type="EMBL" id="CAJVCH010570160">
    <property type="protein sequence ID" value="CAG7834214.1"/>
    <property type="molecule type" value="Genomic_DNA"/>
</dbReference>
<organism evidence="1 2">
    <name type="scientific">Allacma fusca</name>
    <dbReference type="NCBI Taxonomy" id="39272"/>
    <lineage>
        <taxon>Eukaryota</taxon>
        <taxon>Metazoa</taxon>
        <taxon>Ecdysozoa</taxon>
        <taxon>Arthropoda</taxon>
        <taxon>Hexapoda</taxon>
        <taxon>Collembola</taxon>
        <taxon>Symphypleona</taxon>
        <taxon>Sminthuridae</taxon>
        <taxon>Allacma</taxon>
    </lineage>
</organism>
<accession>A0A8J2LKP6</accession>
<name>A0A8J2LKP6_9HEXA</name>
<comment type="caution">
    <text evidence="1">The sequence shown here is derived from an EMBL/GenBank/DDBJ whole genome shotgun (WGS) entry which is preliminary data.</text>
</comment>
<reference evidence="1" key="1">
    <citation type="submission" date="2021-06" db="EMBL/GenBank/DDBJ databases">
        <authorList>
            <person name="Hodson N. C."/>
            <person name="Mongue J. A."/>
            <person name="Jaron S. K."/>
        </authorList>
    </citation>
    <scope>NUCLEOTIDE SEQUENCE</scope>
</reference>
<protein>
    <submittedName>
        <fullName evidence="1">Uncharacterized protein</fullName>
    </submittedName>
</protein>
<proteinExistence type="predicted"/>
<keyword evidence="2" id="KW-1185">Reference proteome</keyword>
<sequence length="74" mass="8767">MLYDNNHTYITPERTGKHLFGTQSQDWILLCHHVNEGEGELESSASQSRVNLDWPLRRLDFHYQGKIWKELRLG</sequence>
<evidence type="ECO:0000313" key="1">
    <source>
        <dbReference type="EMBL" id="CAG7834214.1"/>
    </source>
</evidence>
<gene>
    <name evidence="1" type="ORF">AFUS01_LOCUS43741</name>
</gene>
<dbReference type="AlphaFoldDB" id="A0A8J2LKP6"/>